<dbReference type="EMBL" id="FNCS01000001">
    <property type="protein sequence ID" value="SDG18938.1"/>
    <property type="molecule type" value="Genomic_DNA"/>
</dbReference>
<evidence type="ECO:0000313" key="2">
    <source>
        <dbReference type="EMBL" id="SDG18938.1"/>
    </source>
</evidence>
<dbReference type="OrthoDB" id="8148763at2"/>
<protein>
    <submittedName>
        <fullName evidence="2">Uncharacterized protein</fullName>
    </submittedName>
</protein>
<sequence length="739" mass="76835">MASIAEIRQQYPQYQDLSDQQLADALYSKFYSDMPRAEFNQRVGLGAQQQQDPANPTISAGGRQIPMAEYQAMSEAERQAIRGEIAASGSHSPAQQTPAPQQANPLAEAAAAGLTWTENAISGIPIAGPALQGIGDLATTEIGGRLTGQDPAAMREQLTANRDQRAQQFPMTAASGSISGAVVPMLAAGGTTLGAQALGVTGPSLGARVAASGTSGGVVSGLDTAARGGTPTDIAASTGIGAGLGAAVPGVAALASSAGGAGQNVFNTLRGSTGGNVDDLAALRLSAARGVDQSGGLPMLTQADEAAARLNGQPILNMDRGGQTTLSLMRSAANRNPNALGTVTSAVNERFGMQSRRTVDFFNRVMGGDVSDLARREEIGTVARAVNDVNYQRAMSSPQAQVVWNRDLQNLMQSDAVQRSVANVGRRSSNLEALSGQVAIRNPFVQGRDGIYRVASSNGREAYPNLAFWDMVKRDLDSQIGVAQRSGDKSLSGDLMAVKTRLVSTLDAQVPAYGKARAGASSFFGAENALDAGRNAWRAPKAIDESLAALGKLSPPDRRAFEVGLVSQIMDDVRAGNNRVNMMRYFDTPARKQLLAEVLGPRKAREMEAFVRIEDIMERGRSALGGSTTTRQLQELGLSSAMGAGAGGFSGLMTGDLSTGLTVGMMAMAGRRGYQSLGKKADDAILQRVAEMLASGDPALIQRATANAMLSKPHMQALEAIQRGIGAVARGSAVMAATD</sequence>
<gene>
    <name evidence="2" type="ORF">SAMN04487974_101347</name>
</gene>
<keyword evidence="3" id="KW-1185">Reference proteome</keyword>
<dbReference type="STRING" id="440168.SAMN04487974_101347"/>
<feature type="compositionally biased region" description="Low complexity" evidence="1">
    <location>
        <begin position="93"/>
        <end position="106"/>
    </location>
</feature>
<reference evidence="2 3" key="1">
    <citation type="submission" date="2016-10" db="EMBL/GenBank/DDBJ databases">
        <authorList>
            <person name="de Groot N.N."/>
        </authorList>
    </citation>
    <scope>NUCLEOTIDE SEQUENCE [LARGE SCALE GENOMIC DNA]</scope>
    <source>
        <strain evidence="2 3">CGMCC 1.10267</strain>
    </source>
</reference>
<organism evidence="2 3">
    <name type="scientific">Pelagibacterium luteolum</name>
    <dbReference type="NCBI Taxonomy" id="440168"/>
    <lineage>
        <taxon>Bacteria</taxon>
        <taxon>Pseudomonadati</taxon>
        <taxon>Pseudomonadota</taxon>
        <taxon>Alphaproteobacteria</taxon>
        <taxon>Hyphomicrobiales</taxon>
        <taxon>Devosiaceae</taxon>
        <taxon>Pelagibacterium</taxon>
    </lineage>
</organism>
<evidence type="ECO:0000256" key="1">
    <source>
        <dbReference type="SAM" id="MobiDB-lite"/>
    </source>
</evidence>
<evidence type="ECO:0000313" key="3">
    <source>
        <dbReference type="Proteomes" id="UP000199495"/>
    </source>
</evidence>
<proteinExistence type="predicted"/>
<name>A0A1G7S7G8_9HYPH</name>
<dbReference type="Proteomes" id="UP000199495">
    <property type="component" value="Unassembled WGS sequence"/>
</dbReference>
<dbReference type="RefSeq" id="WP_090590370.1">
    <property type="nucleotide sequence ID" value="NZ_FNCS01000001.1"/>
</dbReference>
<dbReference type="AlphaFoldDB" id="A0A1G7S7G8"/>
<feature type="region of interest" description="Disordered" evidence="1">
    <location>
        <begin position="87"/>
        <end position="106"/>
    </location>
</feature>
<accession>A0A1G7S7G8</accession>